<feature type="compositionally biased region" description="Pro residues" evidence="1">
    <location>
        <begin position="35"/>
        <end position="45"/>
    </location>
</feature>
<evidence type="ECO:0000313" key="3">
    <source>
        <dbReference type="Proteomes" id="UP001148018"/>
    </source>
</evidence>
<accession>A0A9Q0IDG5</accession>
<dbReference type="AlphaFoldDB" id="A0A9Q0IDG5"/>
<feature type="region of interest" description="Disordered" evidence="1">
    <location>
        <begin position="23"/>
        <end position="46"/>
    </location>
</feature>
<dbReference type="Proteomes" id="UP001148018">
    <property type="component" value="Unassembled WGS sequence"/>
</dbReference>
<evidence type="ECO:0000313" key="2">
    <source>
        <dbReference type="EMBL" id="KAJ3592811.1"/>
    </source>
</evidence>
<comment type="caution">
    <text evidence="2">The sequence shown here is derived from an EMBL/GenBank/DDBJ whole genome shotgun (WGS) entry which is preliminary data.</text>
</comment>
<dbReference type="EMBL" id="JANIIK010000112">
    <property type="protein sequence ID" value="KAJ3592811.1"/>
    <property type="molecule type" value="Genomic_DNA"/>
</dbReference>
<proteinExistence type="predicted"/>
<reference evidence="2" key="1">
    <citation type="submission" date="2022-07" db="EMBL/GenBank/DDBJ databases">
        <title>Chromosome-level genome of Muraenolepis orangiensis.</title>
        <authorList>
            <person name="Kim J."/>
        </authorList>
    </citation>
    <scope>NUCLEOTIDE SEQUENCE</scope>
    <source>
        <strain evidence="2">KU_S4_2022</strain>
        <tissue evidence="2">Muscle</tissue>
    </source>
</reference>
<protein>
    <submittedName>
        <fullName evidence="2">Uncharacterized protein</fullName>
    </submittedName>
</protein>
<sequence>MGRRKMRVWHCAAFGDVKRTLFDGGQSRSAIPRLSPTPPSPPPRQPELCFSVPPHIKATAQSGMYTGATSTEERAWKA</sequence>
<name>A0A9Q0IDG5_9TELE</name>
<organism evidence="2 3">
    <name type="scientific">Muraenolepis orangiensis</name>
    <name type="common">Patagonian moray cod</name>
    <dbReference type="NCBI Taxonomy" id="630683"/>
    <lineage>
        <taxon>Eukaryota</taxon>
        <taxon>Metazoa</taxon>
        <taxon>Chordata</taxon>
        <taxon>Craniata</taxon>
        <taxon>Vertebrata</taxon>
        <taxon>Euteleostomi</taxon>
        <taxon>Actinopterygii</taxon>
        <taxon>Neopterygii</taxon>
        <taxon>Teleostei</taxon>
        <taxon>Neoteleostei</taxon>
        <taxon>Acanthomorphata</taxon>
        <taxon>Zeiogadaria</taxon>
        <taxon>Gadariae</taxon>
        <taxon>Gadiformes</taxon>
        <taxon>Muraenolepidoidei</taxon>
        <taxon>Muraenolepididae</taxon>
        <taxon>Muraenolepis</taxon>
    </lineage>
</organism>
<gene>
    <name evidence="2" type="ORF">NHX12_005150</name>
</gene>
<evidence type="ECO:0000256" key="1">
    <source>
        <dbReference type="SAM" id="MobiDB-lite"/>
    </source>
</evidence>
<keyword evidence="3" id="KW-1185">Reference proteome</keyword>